<sequence>MAPPRPACPRDVGVLRGGCRQDRRQGLPRCTEQFGKWEALEAQNLSKHTGEHWTAGRLIEGTGDDKINIPGGLCVHHRDCKPGNCCFWCLVLDLCYASIGECKKECQGHIDARLFNLPSPSN</sequence>
<dbReference type="AlphaFoldDB" id="A0A7H4LR94"/>
<name>A0A7H4LR94_WHEAT</name>
<dbReference type="EMBL" id="LS480641">
    <property type="protein sequence ID" value="SPT21133.1"/>
    <property type="molecule type" value="Genomic_DNA"/>
</dbReference>
<dbReference type="Gramene" id="TraesPARA_EIv1.0_0764620.2">
    <property type="protein sequence ID" value="TraesPARA_EIv1.0_0764620.2.CDS"/>
    <property type="gene ID" value="TraesPARA_EIv1.0_0764620"/>
</dbReference>
<dbReference type="Proteomes" id="UP000280104">
    <property type="component" value="Chromosome II"/>
</dbReference>
<organism evidence="1 2">
    <name type="scientific">Triticum aestivum</name>
    <name type="common">Wheat</name>
    <dbReference type="NCBI Taxonomy" id="4565"/>
    <lineage>
        <taxon>Eukaryota</taxon>
        <taxon>Viridiplantae</taxon>
        <taxon>Streptophyta</taxon>
        <taxon>Embryophyta</taxon>
        <taxon>Tracheophyta</taxon>
        <taxon>Spermatophyta</taxon>
        <taxon>Magnoliopsida</taxon>
        <taxon>Liliopsida</taxon>
        <taxon>Poales</taxon>
        <taxon>Poaceae</taxon>
        <taxon>BOP clade</taxon>
        <taxon>Pooideae</taxon>
        <taxon>Triticodae</taxon>
        <taxon>Triticeae</taxon>
        <taxon>Triticinae</taxon>
        <taxon>Triticum</taxon>
    </lineage>
</organism>
<reference evidence="1 2" key="1">
    <citation type="submission" date="2018-05" db="EMBL/GenBank/DDBJ databases">
        <authorList>
            <person name="Thind KAUR A."/>
        </authorList>
    </citation>
    <scope>NUCLEOTIDE SEQUENCE [LARGE SCALE GENOMIC DNA]</scope>
</reference>
<dbReference type="Gramene" id="TraesJUL2D03G01313120.1">
    <property type="protein sequence ID" value="TraesJUL2D03G01313120.1"/>
    <property type="gene ID" value="TraesJUL2D03G01313120"/>
</dbReference>
<gene>
    <name evidence="1" type="ORF">CAMPLR22A2D_LOCUS5767</name>
</gene>
<protein>
    <submittedName>
        <fullName evidence="1">Uncharacterized protein</fullName>
    </submittedName>
</protein>
<evidence type="ECO:0000313" key="2">
    <source>
        <dbReference type="Proteomes" id="UP000280104"/>
    </source>
</evidence>
<proteinExistence type="predicted"/>
<evidence type="ECO:0000313" key="1">
    <source>
        <dbReference type="EMBL" id="SPT21133.1"/>
    </source>
</evidence>
<accession>A0A7H4LR94</accession>